<reference evidence="1" key="1">
    <citation type="submission" date="2020-02" db="EMBL/GenBank/DDBJ databases">
        <authorList>
            <person name="Meier V. D."/>
        </authorList>
    </citation>
    <scope>NUCLEOTIDE SEQUENCE</scope>
    <source>
        <strain evidence="1">AVDCRST_MAG94</strain>
    </source>
</reference>
<dbReference type="EMBL" id="CADCTY010002396">
    <property type="protein sequence ID" value="CAA9420628.1"/>
    <property type="molecule type" value="Genomic_DNA"/>
</dbReference>
<protein>
    <submittedName>
        <fullName evidence="1">Uncharacterized protein</fullName>
    </submittedName>
</protein>
<evidence type="ECO:0000313" key="1">
    <source>
        <dbReference type="EMBL" id="CAA9420628.1"/>
    </source>
</evidence>
<sequence length="33" mass="3864">MLIERFGTPWMINDLDGHIWEILFMEESAIAQG</sequence>
<dbReference type="InterPro" id="IPR029068">
    <property type="entry name" value="Glyas_Bleomycin-R_OHBP_Dase"/>
</dbReference>
<name>A0A6J4PN40_9CYAN</name>
<proteinExistence type="predicted"/>
<accession>A0A6J4PN40</accession>
<organism evidence="1">
    <name type="scientific">uncultured Leptolyngbya sp</name>
    <dbReference type="NCBI Taxonomy" id="332963"/>
    <lineage>
        <taxon>Bacteria</taxon>
        <taxon>Bacillati</taxon>
        <taxon>Cyanobacteriota</taxon>
        <taxon>Cyanophyceae</taxon>
        <taxon>Leptolyngbyales</taxon>
        <taxon>Leptolyngbyaceae</taxon>
        <taxon>Leptolyngbya group</taxon>
        <taxon>Leptolyngbya</taxon>
        <taxon>environmental samples</taxon>
    </lineage>
</organism>
<gene>
    <name evidence="1" type="ORF">AVDCRST_MAG94-6963</name>
</gene>
<dbReference type="AlphaFoldDB" id="A0A6J4PN40"/>
<dbReference type="Gene3D" id="3.10.180.10">
    <property type="entry name" value="2,3-Dihydroxybiphenyl 1,2-Dioxygenase, domain 1"/>
    <property type="match status" value="1"/>
</dbReference>